<comment type="catalytic activity">
    <reaction evidence="7">
        <text>L-threonyl-[protein] + ATP = O-phospho-L-threonyl-[protein] + ADP + H(+)</text>
        <dbReference type="Rhea" id="RHEA:46608"/>
        <dbReference type="Rhea" id="RHEA-COMP:11060"/>
        <dbReference type="Rhea" id="RHEA-COMP:11605"/>
        <dbReference type="ChEBI" id="CHEBI:15378"/>
        <dbReference type="ChEBI" id="CHEBI:30013"/>
        <dbReference type="ChEBI" id="CHEBI:30616"/>
        <dbReference type="ChEBI" id="CHEBI:61977"/>
        <dbReference type="ChEBI" id="CHEBI:456216"/>
        <dbReference type="EC" id="2.7.11.1"/>
    </reaction>
</comment>
<evidence type="ECO:0000313" key="10">
    <source>
        <dbReference type="EMBL" id="KAL1129507.1"/>
    </source>
</evidence>
<evidence type="ECO:0000313" key="11">
    <source>
        <dbReference type="Proteomes" id="UP001558652"/>
    </source>
</evidence>
<evidence type="ECO:0000256" key="8">
    <source>
        <dbReference type="ARBA" id="ARBA00048679"/>
    </source>
</evidence>
<sequence>QDHHFTEDIQTRQYRSLEVIIGAEYSTPADIWSTACMAFELATGDFLFEPKGGKEYTRDEDHLAHIIELLGPIPRYIIHSGKHSHNYFKPSGELKHINKLKPWCLYEVLTEKYHWSRQEALSFSAFLSPMLAFDPEQRATANACLCHPWLKS</sequence>
<feature type="non-terminal residue" evidence="10">
    <location>
        <position position="1"/>
    </location>
</feature>
<evidence type="ECO:0000259" key="9">
    <source>
        <dbReference type="PROSITE" id="PS50011"/>
    </source>
</evidence>
<dbReference type="GO" id="GO:0005524">
    <property type="term" value="F:ATP binding"/>
    <property type="evidence" value="ECO:0007669"/>
    <property type="project" value="UniProtKB-KW"/>
</dbReference>
<keyword evidence="5" id="KW-0418">Kinase</keyword>
<keyword evidence="4" id="KW-0547">Nucleotide-binding</keyword>
<keyword evidence="6" id="KW-0067">ATP-binding</keyword>
<evidence type="ECO:0000256" key="3">
    <source>
        <dbReference type="ARBA" id="ARBA00022679"/>
    </source>
</evidence>
<name>A0ABD0YQG2_9HEMI</name>
<dbReference type="InterPro" id="IPR011009">
    <property type="entry name" value="Kinase-like_dom_sf"/>
</dbReference>
<accession>A0ABD0YQG2</accession>
<dbReference type="Gene3D" id="1.10.510.10">
    <property type="entry name" value="Transferase(Phosphotransferase) domain 1"/>
    <property type="match status" value="1"/>
</dbReference>
<organism evidence="10 11">
    <name type="scientific">Ranatra chinensis</name>
    <dbReference type="NCBI Taxonomy" id="642074"/>
    <lineage>
        <taxon>Eukaryota</taxon>
        <taxon>Metazoa</taxon>
        <taxon>Ecdysozoa</taxon>
        <taxon>Arthropoda</taxon>
        <taxon>Hexapoda</taxon>
        <taxon>Insecta</taxon>
        <taxon>Pterygota</taxon>
        <taxon>Neoptera</taxon>
        <taxon>Paraneoptera</taxon>
        <taxon>Hemiptera</taxon>
        <taxon>Heteroptera</taxon>
        <taxon>Panheteroptera</taxon>
        <taxon>Nepomorpha</taxon>
        <taxon>Nepidae</taxon>
        <taxon>Ranatrinae</taxon>
        <taxon>Ranatra</taxon>
    </lineage>
</organism>
<dbReference type="GO" id="GO:0004674">
    <property type="term" value="F:protein serine/threonine kinase activity"/>
    <property type="evidence" value="ECO:0007669"/>
    <property type="project" value="UniProtKB-KW"/>
</dbReference>
<keyword evidence="2" id="KW-0723">Serine/threonine-protein kinase</keyword>
<dbReference type="Proteomes" id="UP001558652">
    <property type="component" value="Unassembled WGS sequence"/>
</dbReference>
<keyword evidence="3" id="KW-0808">Transferase</keyword>
<keyword evidence="11" id="KW-1185">Reference proteome</keyword>
<dbReference type="InterPro" id="IPR000719">
    <property type="entry name" value="Prot_kinase_dom"/>
</dbReference>
<feature type="domain" description="Protein kinase" evidence="9">
    <location>
        <begin position="1"/>
        <end position="150"/>
    </location>
</feature>
<dbReference type="SUPFAM" id="SSF56112">
    <property type="entry name" value="Protein kinase-like (PK-like)"/>
    <property type="match status" value="1"/>
</dbReference>
<dbReference type="InterPro" id="IPR051334">
    <property type="entry name" value="SRPK"/>
</dbReference>
<evidence type="ECO:0000256" key="6">
    <source>
        <dbReference type="ARBA" id="ARBA00022840"/>
    </source>
</evidence>
<dbReference type="PROSITE" id="PS50011">
    <property type="entry name" value="PROTEIN_KINASE_DOM"/>
    <property type="match status" value="1"/>
</dbReference>
<dbReference type="FunFam" id="1.10.510.10:FF:000275">
    <property type="entry name" value="SRSF protein kinase 2 isoform X3"/>
    <property type="match status" value="1"/>
</dbReference>
<dbReference type="AlphaFoldDB" id="A0ABD0YQG2"/>
<evidence type="ECO:0000256" key="4">
    <source>
        <dbReference type="ARBA" id="ARBA00022741"/>
    </source>
</evidence>
<dbReference type="PANTHER" id="PTHR47634">
    <property type="entry name" value="PROTEIN KINASE DOMAIN-CONTAINING PROTEIN-RELATED"/>
    <property type="match status" value="1"/>
</dbReference>
<dbReference type="EC" id="2.7.11.1" evidence="1"/>
<reference evidence="10 11" key="1">
    <citation type="submission" date="2024-07" db="EMBL/GenBank/DDBJ databases">
        <title>Chromosome-level genome assembly of the water stick insect Ranatra chinensis (Heteroptera: Nepidae).</title>
        <authorList>
            <person name="Liu X."/>
        </authorList>
    </citation>
    <scope>NUCLEOTIDE SEQUENCE [LARGE SCALE GENOMIC DNA]</scope>
    <source>
        <strain evidence="10">Cailab_2021Rc</strain>
        <tissue evidence="10">Muscle</tissue>
    </source>
</reference>
<evidence type="ECO:0000256" key="5">
    <source>
        <dbReference type="ARBA" id="ARBA00022777"/>
    </source>
</evidence>
<evidence type="ECO:0000256" key="7">
    <source>
        <dbReference type="ARBA" id="ARBA00047899"/>
    </source>
</evidence>
<dbReference type="Pfam" id="PF00069">
    <property type="entry name" value="Pkinase"/>
    <property type="match status" value="1"/>
</dbReference>
<gene>
    <name evidence="10" type="ORF">AAG570_012452</name>
</gene>
<evidence type="ECO:0000256" key="2">
    <source>
        <dbReference type="ARBA" id="ARBA00022527"/>
    </source>
</evidence>
<evidence type="ECO:0000256" key="1">
    <source>
        <dbReference type="ARBA" id="ARBA00012513"/>
    </source>
</evidence>
<comment type="catalytic activity">
    <reaction evidence="8">
        <text>L-seryl-[protein] + ATP = O-phospho-L-seryl-[protein] + ADP + H(+)</text>
        <dbReference type="Rhea" id="RHEA:17989"/>
        <dbReference type="Rhea" id="RHEA-COMP:9863"/>
        <dbReference type="Rhea" id="RHEA-COMP:11604"/>
        <dbReference type="ChEBI" id="CHEBI:15378"/>
        <dbReference type="ChEBI" id="CHEBI:29999"/>
        <dbReference type="ChEBI" id="CHEBI:30616"/>
        <dbReference type="ChEBI" id="CHEBI:83421"/>
        <dbReference type="ChEBI" id="CHEBI:456216"/>
        <dbReference type="EC" id="2.7.11.1"/>
    </reaction>
</comment>
<comment type="caution">
    <text evidence="10">The sequence shown here is derived from an EMBL/GenBank/DDBJ whole genome shotgun (WGS) entry which is preliminary data.</text>
</comment>
<proteinExistence type="predicted"/>
<protein>
    <recommendedName>
        <fullName evidence="1">non-specific serine/threonine protein kinase</fullName>
        <ecNumber evidence="1">2.7.11.1</ecNumber>
    </recommendedName>
</protein>
<dbReference type="PANTHER" id="PTHR47634:SF9">
    <property type="entry name" value="PROTEIN KINASE DOMAIN-CONTAINING PROTEIN-RELATED"/>
    <property type="match status" value="1"/>
</dbReference>
<dbReference type="EMBL" id="JBFDAA010000008">
    <property type="protein sequence ID" value="KAL1129507.1"/>
    <property type="molecule type" value="Genomic_DNA"/>
</dbReference>